<geneLocation type="plasmid" evidence="5 6">
    <name>unnamed2</name>
</geneLocation>
<keyword evidence="2 3" id="KW-0378">Hydrolase</keyword>
<evidence type="ECO:0000256" key="1">
    <source>
        <dbReference type="ARBA" id="ARBA00010458"/>
    </source>
</evidence>
<proteinExistence type="inferred from homology"/>
<dbReference type="EMBL" id="CP135445">
    <property type="protein sequence ID" value="WRY35766.1"/>
    <property type="molecule type" value="Genomic_DNA"/>
</dbReference>
<evidence type="ECO:0000313" key="5">
    <source>
        <dbReference type="EMBL" id="WRY35766.1"/>
    </source>
</evidence>
<gene>
    <name evidence="5" type="ORF">RPE78_16185</name>
</gene>
<evidence type="ECO:0000256" key="3">
    <source>
        <dbReference type="PROSITE-ProRule" id="PRU01106"/>
    </source>
</evidence>
<accession>A0ABZ1E423</accession>
<organism evidence="5 6">
    <name type="scientific">Thioclava litoralis</name>
    <dbReference type="NCBI Taxonomy" id="3076557"/>
    <lineage>
        <taxon>Bacteria</taxon>
        <taxon>Pseudomonadati</taxon>
        <taxon>Pseudomonadota</taxon>
        <taxon>Alphaproteobacteria</taxon>
        <taxon>Rhodobacterales</taxon>
        <taxon>Paracoccaceae</taxon>
        <taxon>Thioclava</taxon>
    </lineage>
</organism>
<dbReference type="RefSeq" id="WP_330629510.1">
    <property type="nucleotide sequence ID" value="NZ_CP135445.1"/>
</dbReference>
<dbReference type="InterPro" id="IPR033120">
    <property type="entry name" value="HOTDOG_ACOT"/>
</dbReference>
<feature type="domain" description="HotDog ACOT-type" evidence="4">
    <location>
        <begin position="13"/>
        <end position="125"/>
    </location>
</feature>
<dbReference type="InterPro" id="IPR029069">
    <property type="entry name" value="HotDog_dom_sf"/>
</dbReference>
<dbReference type="Pfam" id="PF03061">
    <property type="entry name" value="4HBT"/>
    <property type="match status" value="1"/>
</dbReference>
<protein>
    <submittedName>
        <fullName evidence="5">Hotdog domain-containing protein</fullName>
    </submittedName>
</protein>
<dbReference type="Gene3D" id="3.10.129.10">
    <property type="entry name" value="Hotdog Thioesterase"/>
    <property type="match status" value="1"/>
</dbReference>
<dbReference type="PANTHER" id="PTHR11049">
    <property type="entry name" value="ACYL COENZYME A THIOESTER HYDROLASE"/>
    <property type="match status" value="1"/>
</dbReference>
<name>A0ABZ1E423_9RHOB</name>
<dbReference type="SUPFAM" id="SSF54637">
    <property type="entry name" value="Thioesterase/thiol ester dehydrase-isomerase"/>
    <property type="match status" value="1"/>
</dbReference>
<reference evidence="5 6" key="1">
    <citation type="submission" date="2023-09" db="EMBL/GenBank/DDBJ databases">
        <title>Thioclava shenzhenensis sp. nov., a multidrug resistant bacteria-antagonizing species isolated from coastal seawater.</title>
        <authorList>
            <person name="Long M."/>
        </authorList>
    </citation>
    <scope>NUCLEOTIDE SEQUENCE [LARGE SCALE GENOMIC DNA]</scope>
    <source>
        <strain evidence="5 6">FTW29</strain>
        <plasmid evidence="5 6">unnamed2</plasmid>
    </source>
</reference>
<evidence type="ECO:0000259" key="4">
    <source>
        <dbReference type="PROSITE" id="PS51770"/>
    </source>
</evidence>
<dbReference type="Proteomes" id="UP001623290">
    <property type="component" value="Plasmid unnamed2"/>
</dbReference>
<dbReference type="PROSITE" id="PS51770">
    <property type="entry name" value="HOTDOG_ACOT"/>
    <property type="match status" value="1"/>
</dbReference>
<dbReference type="PANTHER" id="PTHR11049:SF24">
    <property type="entry name" value="CYTOSOLIC ACYL COENZYME A THIOESTER HYDROLASE"/>
    <property type="match status" value="1"/>
</dbReference>
<keyword evidence="5" id="KW-0614">Plasmid</keyword>
<evidence type="ECO:0000256" key="2">
    <source>
        <dbReference type="ARBA" id="ARBA00022801"/>
    </source>
</evidence>
<comment type="similarity">
    <text evidence="1">Belongs to the acyl coenzyme A hydrolase family.</text>
</comment>
<keyword evidence="6" id="KW-1185">Reference proteome</keyword>
<dbReference type="InterPro" id="IPR006683">
    <property type="entry name" value="Thioestr_dom"/>
</dbReference>
<dbReference type="CDD" id="cd03442">
    <property type="entry name" value="BFIT_BACH"/>
    <property type="match status" value="1"/>
</dbReference>
<sequence length="142" mass="15501">MSQTPDGHPNDQLDDPTLMVEMIFPEQANHYGTLFGGTALSLMARAAFVAAARRARGAVVMARSEQVDFTTPVRVGELLELRSEIIRIGRSSMRVAVTGIAEEMDTGSRREALKGQFVMVAVDAAGRPRALTEKLLKKEETI</sequence>
<dbReference type="InterPro" id="IPR040170">
    <property type="entry name" value="Cytosol_ACT"/>
</dbReference>
<evidence type="ECO:0000313" key="6">
    <source>
        <dbReference type="Proteomes" id="UP001623290"/>
    </source>
</evidence>